<keyword evidence="1" id="KW-1133">Transmembrane helix</keyword>
<protein>
    <submittedName>
        <fullName evidence="2">Uncharacterized protein</fullName>
    </submittedName>
</protein>
<evidence type="ECO:0000256" key="1">
    <source>
        <dbReference type="SAM" id="Phobius"/>
    </source>
</evidence>
<name>A0A868C0G6_9CAUD</name>
<proteinExistence type="predicted"/>
<organism evidence="2 3">
    <name type="scientific">Xanthomonas phage Xaa_vB_phi31</name>
    <dbReference type="NCBI Taxonomy" id="2776752"/>
    <lineage>
        <taxon>Viruses</taxon>
        <taxon>Duplodnaviria</taxon>
        <taxon>Heunggongvirae</taxon>
        <taxon>Uroviricota</taxon>
        <taxon>Caudoviricetes</taxon>
        <taxon>Autographivirales</taxon>
        <taxon>Autonotataviridae</taxon>
        <taxon>Gujervirinae</taxon>
        <taxon>Pazvirus</taxon>
        <taxon>Pazvirus 31</taxon>
    </lineage>
</organism>
<reference evidence="2" key="1">
    <citation type="submission" date="2020-08" db="EMBL/GenBank/DDBJ databases">
        <authorList>
            <person name="Nguyen N.T.T."/>
            <person name="Holtappels D."/>
            <person name="Doan T.T.K."/>
            <person name="Pham H.K.N."/>
            <person name="Wagemans J."/>
        </authorList>
    </citation>
    <scope>NUCLEOTIDE SEQUENCE</scope>
</reference>
<feature type="transmembrane region" description="Helical" evidence="1">
    <location>
        <begin position="12"/>
        <end position="33"/>
    </location>
</feature>
<keyword evidence="3" id="KW-1185">Reference proteome</keyword>
<gene>
    <name evidence="2" type="ORF">XaavBphi31_06</name>
</gene>
<keyword evidence="1" id="KW-0812">Transmembrane</keyword>
<keyword evidence="1" id="KW-0472">Membrane</keyword>
<dbReference type="Proteomes" id="UP000671943">
    <property type="component" value="Segment"/>
</dbReference>
<evidence type="ECO:0000313" key="3">
    <source>
        <dbReference type="Proteomes" id="UP000671943"/>
    </source>
</evidence>
<evidence type="ECO:0000313" key="2">
    <source>
        <dbReference type="EMBL" id="QOI69503.1"/>
    </source>
</evidence>
<accession>A0A868C0G6</accession>
<sequence length="36" mass="3737">MTIHVMTTPQLLVLLGIAALIGCALGMALCCIAHKD</sequence>
<dbReference type="EMBL" id="MT951568">
    <property type="protein sequence ID" value="QOI69503.1"/>
    <property type="molecule type" value="Genomic_DNA"/>
</dbReference>